<dbReference type="GO" id="GO:0016301">
    <property type="term" value="F:kinase activity"/>
    <property type="evidence" value="ECO:0007669"/>
    <property type="project" value="UniProtKB-KW"/>
</dbReference>
<dbReference type="EMBL" id="WRXN01000004">
    <property type="protein sequence ID" value="MVT08926.1"/>
    <property type="molecule type" value="Genomic_DNA"/>
</dbReference>
<dbReference type="InterPro" id="IPR029056">
    <property type="entry name" value="Ribokinase-like"/>
</dbReference>
<keyword evidence="1" id="KW-0808">Transferase</keyword>
<evidence type="ECO:0000313" key="5">
    <source>
        <dbReference type="Proteomes" id="UP000461730"/>
    </source>
</evidence>
<dbReference type="InterPro" id="IPR011611">
    <property type="entry name" value="PfkB_dom"/>
</dbReference>
<dbReference type="Pfam" id="PF00294">
    <property type="entry name" value="PfkB"/>
    <property type="match status" value="1"/>
</dbReference>
<dbReference type="PANTHER" id="PTHR10584">
    <property type="entry name" value="SUGAR KINASE"/>
    <property type="match status" value="1"/>
</dbReference>
<dbReference type="Proteomes" id="UP000461730">
    <property type="component" value="Unassembled WGS sequence"/>
</dbReference>
<dbReference type="PANTHER" id="PTHR10584:SF166">
    <property type="entry name" value="RIBOKINASE"/>
    <property type="match status" value="1"/>
</dbReference>
<comment type="caution">
    <text evidence="4">The sequence shown here is derived from an EMBL/GenBank/DDBJ whole genome shotgun (WGS) entry which is preliminary data.</text>
</comment>
<reference evidence="4 5" key="1">
    <citation type="submission" date="2019-12" db="EMBL/GenBank/DDBJ databases">
        <title>Chitinophaga sp. strain ysch24 (GDMCC 1.1355), whole genome shotgun sequence.</title>
        <authorList>
            <person name="Zhang X."/>
        </authorList>
    </citation>
    <scope>NUCLEOTIDE SEQUENCE [LARGE SCALE GENOMIC DNA]</scope>
    <source>
        <strain evidence="5">ysch24</strain>
    </source>
</reference>
<evidence type="ECO:0000256" key="2">
    <source>
        <dbReference type="ARBA" id="ARBA00022777"/>
    </source>
</evidence>
<evidence type="ECO:0000259" key="3">
    <source>
        <dbReference type="Pfam" id="PF00294"/>
    </source>
</evidence>
<feature type="domain" description="Carbohydrate kinase PfkB" evidence="3">
    <location>
        <begin position="18"/>
        <end position="280"/>
    </location>
</feature>
<keyword evidence="5" id="KW-1185">Reference proteome</keyword>
<sequence>MTGYMYDICCVGHITLDKVVTPKDVVHMPGGTSFYFSSAIRNMDVRYTLVTALGAEEQYIVSDLRSKGTEVTALHSKHTVCFENIYPSENQDHRIQRVSQIADPFVAEDFSAVQARYYHLGPLLAGDMSVALIKALSGKGKVSLDVQGYLRKVENESVLPVDWKEKKEGLHYVSILKANESEMEVLTGCREVRQGARILAEWGVKEVIITLGSKGSVILSNGIFYDIPAYVPATAVVDATGCGDTYMAGYLYQRVKGAGLQDAGEFAAAMATLKIEGSGPFTGTREQVRTFLKDNKHYVFSLD</sequence>
<evidence type="ECO:0000256" key="1">
    <source>
        <dbReference type="ARBA" id="ARBA00022679"/>
    </source>
</evidence>
<dbReference type="Gene3D" id="3.40.1190.20">
    <property type="match status" value="1"/>
</dbReference>
<dbReference type="SUPFAM" id="SSF53613">
    <property type="entry name" value="Ribokinase-like"/>
    <property type="match status" value="1"/>
</dbReference>
<name>A0A7K1U3R2_9BACT</name>
<dbReference type="AlphaFoldDB" id="A0A7K1U3R2"/>
<accession>A0A7K1U3R2</accession>
<proteinExistence type="predicted"/>
<keyword evidence="2 4" id="KW-0418">Kinase</keyword>
<gene>
    <name evidence="4" type="ORF">GO493_11700</name>
</gene>
<organism evidence="4 5">
    <name type="scientific">Chitinophaga tropicalis</name>
    <dbReference type="NCBI Taxonomy" id="2683588"/>
    <lineage>
        <taxon>Bacteria</taxon>
        <taxon>Pseudomonadati</taxon>
        <taxon>Bacteroidota</taxon>
        <taxon>Chitinophagia</taxon>
        <taxon>Chitinophagales</taxon>
        <taxon>Chitinophagaceae</taxon>
        <taxon>Chitinophaga</taxon>
    </lineage>
</organism>
<protein>
    <submittedName>
        <fullName evidence="4">Ribokinase</fullName>
    </submittedName>
</protein>
<evidence type="ECO:0000313" key="4">
    <source>
        <dbReference type="EMBL" id="MVT08926.1"/>
    </source>
</evidence>